<keyword evidence="1" id="KW-0732">Signal</keyword>
<proteinExistence type="predicted"/>
<sequence>MRAVVLALTVALVALLSLSLSFFFFSPASQQINLVPDFPLYKTYVYKYEALQERIIQDIGLAYTERCAECTYRFKSLIETASYNYIMKPAATGVLITEETVEEVHYFSPIHEIHDAAMMEAKHTLAFVEIEMAPIVPIKADYLARGSLQYEFATEIL</sequence>
<dbReference type="GO" id="GO:0032355">
    <property type="term" value="P:response to estradiol"/>
    <property type="evidence" value="ECO:0007669"/>
    <property type="project" value="TreeGrafter"/>
</dbReference>
<evidence type="ECO:0000259" key="4">
    <source>
        <dbReference type="Pfam" id="PF01347"/>
    </source>
</evidence>
<gene>
    <name evidence="6" type="primary">LOC113064551</name>
</gene>
<organism evidence="5 6">
    <name type="scientific">Carassius auratus</name>
    <name type="common">Goldfish</name>
    <dbReference type="NCBI Taxonomy" id="7957"/>
    <lineage>
        <taxon>Eukaryota</taxon>
        <taxon>Metazoa</taxon>
        <taxon>Chordata</taxon>
        <taxon>Craniata</taxon>
        <taxon>Vertebrata</taxon>
        <taxon>Euteleostomi</taxon>
        <taxon>Actinopterygii</taxon>
        <taxon>Neopterygii</taxon>
        <taxon>Teleostei</taxon>
        <taxon>Ostariophysi</taxon>
        <taxon>Cypriniformes</taxon>
        <taxon>Cyprinidae</taxon>
        <taxon>Cyprininae</taxon>
        <taxon>Carassius</taxon>
    </lineage>
</organism>
<dbReference type="AlphaFoldDB" id="A0A6P6M367"/>
<protein>
    <submittedName>
        <fullName evidence="6">Vitellogenin-like</fullName>
    </submittedName>
</protein>
<name>A0A6P6M367_CARAU</name>
<evidence type="ECO:0000256" key="1">
    <source>
        <dbReference type="ARBA" id="ARBA00022729"/>
    </source>
</evidence>
<dbReference type="GO" id="GO:0045735">
    <property type="term" value="F:nutrient reservoir activity"/>
    <property type="evidence" value="ECO:0007669"/>
    <property type="project" value="UniProtKB-KW"/>
</dbReference>
<dbReference type="GO" id="GO:0071391">
    <property type="term" value="P:cellular response to estrogen stimulus"/>
    <property type="evidence" value="ECO:0007669"/>
    <property type="project" value="TreeGrafter"/>
</dbReference>
<dbReference type="Gene3D" id="2.30.230.10">
    <property type="entry name" value="Lipovitellin, beta-sheet shell regions, chain A"/>
    <property type="match status" value="1"/>
</dbReference>
<reference evidence="6" key="1">
    <citation type="submission" date="2025-08" db="UniProtKB">
        <authorList>
            <consortium name="RefSeq"/>
        </authorList>
    </citation>
    <scope>IDENTIFICATION</scope>
    <source>
        <strain evidence="6">Wakin</strain>
        <tissue evidence="6">Muscle</tissue>
    </source>
</reference>
<dbReference type="Pfam" id="PF01347">
    <property type="entry name" value="Vitellogenin_N"/>
    <property type="match status" value="1"/>
</dbReference>
<dbReference type="Proteomes" id="UP000515129">
    <property type="component" value="Chromosome 47"/>
</dbReference>
<dbReference type="PANTHER" id="PTHR23345">
    <property type="entry name" value="VITELLOGENIN-RELATED"/>
    <property type="match status" value="1"/>
</dbReference>
<dbReference type="PANTHER" id="PTHR23345:SF9">
    <property type="entry name" value="VITELLOGENIN-RELATED"/>
    <property type="match status" value="1"/>
</dbReference>
<dbReference type="OrthoDB" id="5956066at2759"/>
<evidence type="ECO:0000256" key="3">
    <source>
        <dbReference type="ARBA" id="ARBA00023180"/>
    </source>
</evidence>
<feature type="domain" description="Vitellogenin" evidence="4">
    <location>
        <begin position="52"/>
        <end position="154"/>
    </location>
</feature>
<dbReference type="InterPro" id="IPR015816">
    <property type="entry name" value="Vitellinogen_b-sht_N"/>
</dbReference>
<dbReference type="InterPro" id="IPR015819">
    <property type="entry name" value="Lipid_transp_b-sht_shell"/>
</dbReference>
<dbReference type="SUPFAM" id="SSF56968">
    <property type="entry name" value="Lipovitellin-phosvitin complex, beta-sheet shell regions"/>
    <property type="match status" value="1"/>
</dbReference>
<evidence type="ECO:0000256" key="2">
    <source>
        <dbReference type="ARBA" id="ARBA00022761"/>
    </source>
</evidence>
<keyword evidence="2" id="KW-0758">Storage protein</keyword>
<dbReference type="GeneID" id="113064551"/>
<keyword evidence="3" id="KW-0325">Glycoprotein</keyword>
<dbReference type="InterPro" id="IPR001747">
    <property type="entry name" value="Vitellogenin_N"/>
</dbReference>
<evidence type="ECO:0000313" key="6">
    <source>
        <dbReference type="RefSeq" id="XP_026091190.1"/>
    </source>
</evidence>
<dbReference type="RefSeq" id="XP_026091190.1">
    <property type="nucleotide sequence ID" value="XM_026235405.1"/>
</dbReference>
<accession>A0A6P6M367</accession>
<evidence type="ECO:0000313" key="5">
    <source>
        <dbReference type="Proteomes" id="UP000515129"/>
    </source>
</evidence>
<dbReference type="KEGG" id="caua:113064551"/>
<keyword evidence="5" id="KW-1185">Reference proteome</keyword>
<dbReference type="InterPro" id="IPR050733">
    <property type="entry name" value="Vitellogenin/Apolipophorin"/>
</dbReference>
<dbReference type="GO" id="GO:0005319">
    <property type="term" value="F:lipid transporter activity"/>
    <property type="evidence" value="ECO:0007669"/>
    <property type="project" value="InterPro"/>
</dbReference>